<dbReference type="SUPFAM" id="SSF55753">
    <property type="entry name" value="Actin depolymerizing proteins"/>
    <property type="match status" value="1"/>
</dbReference>
<dbReference type="SUPFAM" id="SSF48371">
    <property type="entry name" value="ARM repeat"/>
    <property type="match status" value="1"/>
</dbReference>
<dbReference type="PROSITE" id="PS51263">
    <property type="entry name" value="ADF_H"/>
    <property type="match status" value="1"/>
</dbReference>
<dbReference type="Pfam" id="PF00241">
    <property type="entry name" value="Cofilin_ADF"/>
    <property type="match status" value="1"/>
</dbReference>
<feature type="domain" description="ADF-H" evidence="2">
    <location>
        <begin position="2"/>
        <end position="132"/>
    </location>
</feature>
<dbReference type="InterPro" id="IPR016024">
    <property type="entry name" value="ARM-type_fold"/>
</dbReference>
<sequence length="625" mass="71616">MTLLITNSRDVHEAYKAFFYAYARSGWLVLNFASPDKGSILQFIAAGPSIEDIHKLLENDRVQYVLVRLMNKQQEQPFDVLVKWIGKSARVDEKARSSGLETAIRSELNFKHWKELKDKNDLTENYFSSFKHLQLSRCVLKLRLARYSRDFAKVSDGRQESYVLTWQQVWAIHTEHQNLIEIIKGEDSIKSIQHFMNGLPLQAKIVCPIVTAVSLSSIYLFYNNTKQQETKQKYDAFVENCIAMVTNIERAFFKEELTDPNYKLDIPYLVSYSKAMESSKVLARRFATDERITSHQVYKLHYTISQLLSIWPEKYSLELRRQNDNPTEMCKGNKEYMDHIEKDPFIQSANIMVKSFLSYGDRIEKCLELIGYLLKSNGAKHLHYGLVSAIADVIMETPMTQLEPYATSKLNYIADFYSPFQSHFIGYSNVYLASKKLASFTHGGIHSIIGRLPLLLVKQKEDILSRVILLASGVPFLQLQSLLYILPRPTSSLLLASTVSIVNTIALDSLYLVGLQQQNNNNNNNSVRSFTQGLINLSLLFLHPVATNITNTRRRAFMMELLFFDVTSIQTSQHVPVDILGQILSDDEEDDDDDDDDDEDNEDEDKSEEGVDSSSDPVQIINKQE</sequence>
<organism evidence="3 4">
    <name type="scientific">Cavenderia fasciculata</name>
    <name type="common">Slime mold</name>
    <name type="synonym">Dictyostelium fasciculatum</name>
    <dbReference type="NCBI Taxonomy" id="261658"/>
    <lineage>
        <taxon>Eukaryota</taxon>
        <taxon>Amoebozoa</taxon>
        <taxon>Evosea</taxon>
        <taxon>Eumycetozoa</taxon>
        <taxon>Dictyostelia</taxon>
        <taxon>Acytosteliales</taxon>
        <taxon>Cavenderiaceae</taxon>
        <taxon>Cavenderia</taxon>
    </lineage>
</organism>
<evidence type="ECO:0000259" key="2">
    <source>
        <dbReference type="PROSITE" id="PS51263"/>
    </source>
</evidence>
<dbReference type="GO" id="GO:0003779">
    <property type="term" value="F:actin binding"/>
    <property type="evidence" value="ECO:0007669"/>
    <property type="project" value="InterPro"/>
</dbReference>
<dbReference type="InterPro" id="IPR002108">
    <property type="entry name" value="ADF-H"/>
</dbReference>
<dbReference type="Proteomes" id="UP000007797">
    <property type="component" value="Unassembled WGS sequence"/>
</dbReference>
<protein>
    <recommendedName>
        <fullName evidence="2">ADF-H domain-containing protein</fullName>
    </recommendedName>
</protein>
<accession>F4PPF2</accession>
<dbReference type="GeneID" id="14874630"/>
<dbReference type="AlphaFoldDB" id="F4PPF2"/>
<feature type="compositionally biased region" description="Acidic residues" evidence="1">
    <location>
        <begin position="585"/>
        <end position="611"/>
    </location>
</feature>
<evidence type="ECO:0000313" key="3">
    <source>
        <dbReference type="EMBL" id="EGG22265.1"/>
    </source>
</evidence>
<dbReference type="EMBL" id="GL883009">
    <property type="protein sequence ID" value="EGG22265.1"/>
    <property type="molecule type" value="Genomic_DNA"/>
</dbReference>
<name>F4PPF2_CACFS</name>
<gene>
    <name evidence="3" type="ORF">DFA_04383</name>
</gene>
<feature type="region of interest" description="Disordered" evidence="1">
    <location>
        <begin position="584"/>
        <end position="625"/>
    </location>
</feature>
<dbReference type="OrthoDB" id="13833at2759"/>
<feature type="compositionally biased region" description="Polar residues" evidence="1">
    <location>
        <begin position="612"/>
        <end position="625"/>
    </location>
</feature>
<evidence type="ECO:0000256" key="1">
    <source>
        <dbReference type="SAM" id="MobiDB-lite"/>
    </source>
</evidence>
<proteinExistence type="predicted"/>
<dbReference type="InterPro" id="IPR029006">
    <property type="entry name" value="ADF-H/Gelsolin-like_dom_sf"/>
</dbReference>
<dbReference type="RefSeq" id="XP_004360116.1">
    <property type="nucleotide sequence ID" value="XM_004360059.1"/>
</dbReference>
<reference evidence="4" key="1">
    <citation type="journal article" date="2011" name="Genome Res.">
        <title>Phylogeny-wide analysis of social amoeba genomes highlights ancient origins for complex intercellular communication.</title>
        <authorList>
            <person name="Heidel A.J."/>
            <person name="Lawal H.M."/>
            <person name="Felder M."/>
            <person name="Schilde C."/>
            <person name="Helps N.R."/>
            <person name="Tunggal B."/>
            <person name="Rivero F."/>
            <person name="John U."/>
            <person name="Schleicher M."/>
            <person name="Eichinger L."/>
            <person name="Platzer M."/>
            <person name="Noegel A.A."/>
            <person name="Schaap P."/>
            <person name="Gloeckner G."/>
        </authorList>
    </citation>
    <scope>NUCLEOTIDE SEQUENCE [LARGE SCALE GENOMIC DNA]</scope>
    <source>
        <strain evidence="4">SH3</strain>
    </source>
</reference>
<evidence type="ECO:0000313" key="4">
    <source>
        <dbReference type="Proteomes" id="UP000007797"/>
    </source>
</evidence>
<keyword evidence="4" id="KW-1185">Reference proteome</keyword>
<dbReference type="KEGG" id="dfa:DFA_04383"/>
<dbReference type="Gene3D" id="3.40.20.10">
    <property type="entry name" value="Severin"/>
    <property type="match status" value="1"/>
</dbReference>